<dbReference type="SUPFAM" id="SSF48452">
    <property type="entry name" value="TPR-like"/>
    <property type="match status" value="2"/>
</dbReference>
<gene>
    <name evidence="6" type="ORF">GCM10023322_48250</name>
</gene>
<dbReference type="EMBL" id="BAABJQ010000015">
    <property type="protein sequence ID" value="GAA5191265.1"/>
    <property type="molecule type" value="Genomic_DNA"/>
</dbReference>
<evidence type="ECO:0000259" key="5">
    <source>
        <dbReference type="SMART" id="SM01043"/>
    </source>
</evidence>
<dbReference type="SMART" id="SM00382">
    <property type="entry name" value="AAA"/>
    <property type="match status" value="1"/>
</dbReference>
<dbReference type="SMART" id="SM00028">
    <property type="entry name" value="TPR"/>
    <property type="match status" value="7"/>
</dbReference>
<dbReference type="Gene3D" id="3.40.50.300">
    <property type="entry name" value="P-loop containing nucleotide triphosphate hydrolases"/>
    <property type="match status" value="1"/>
</dbReference>
<dbReference type="Pfam" id="PF03704">
    <property type="entry name" value="BTAD"/>
    <property type="match status" value="1"/>
</dbReference>
<dbReference type="PRINTS" id="PR00364">
    <property type="entry name" value="DISEASERSIST"/>
</dbReference>
<evidence type="ECO:0000313" key="6">
    <source>
        <dbReference type="EMBL" id="GAA5191265.1"/>
    </source>
</evidence>
<evidence type="ECO:0000256" key="1">
    <source>
        <dbReference type="ARBA" id="ARBA00023015"/>
    </source>
</evidence>
<name>A0ABP9S6S2_9ACTN</name>
<evidence type="ECO:0000313" key="7">
    <source>
        <dbReference type="Proteomes" id="UP001501570"/>
    </source>
</evidence>
<proteinExistence type="predicted"/>
<keyword evidence="2" id="KW-0804">Transcription</keyword>
<dbReference type="Proteomes" id="UP001501570">
    <property type="component" value="Unassembled WGS sequence"/>
</dbReference>
<evidence type="ECO:0000256" key="2">
    <source>
        <dbReference type="ARBA" id="ARBA00023163"/>
    </source>
</evidence>
<protein>
    <submittedName>
        <fullName evidence="6">BTAD domain-containing putative transcriptional regulator</fullName>
    </submittedName>
</protein>
<feature type="domain" description="AAA+ ATPase" evidence="4">
    <location>
        <begin position="324"/>
        <end position="499"/>
    </location>
</feature>
<dbReference type="SUPFAM" id="SSF46894">
    <property type="entry name" value="C-terminal effector domain of the bipartite response regulators"/>
    <property type="match status" value="1"/>
</dbReference>
<dbReference type="InterPro" id="IPR036388">
    <property type="entry name" value="WH-like_DNA-bd_sf"/>
</dbReference>
<dbReference type="InterPro" id="IPR005158">
    <property type="entry name" value="BTAD"/>
</dbReference>
<reference evidence="7" key="1">
    <citation type="journal article" date="2019" name="Int. J. Syst. Evol. Microbiol.">
        <title>The Global Catalogue of Microorganisms (GCM) 10K type strain sequencing project: providing services to taxonomists for standard genome sequencing and annotation.</title>
        <authorList>
            <consortium name="The Broad Institute Genomics Platform"/>
            <consortium name="The Broad Institute Genome Sequencing Center for Infectious Disease"/>
            <person name="Wu L."/>
            <person name="Ma J."/>
        </authorList>
    </citation>
    <scope>NUCLEOTIDE SEQUENCE [LARGE SCALE GENOMIC DNA]</scope>
    <source>
        <strain evidence="7">JCM 18304</strain>
    </source>
</reference>
<dbReference type="InterPro" id="IPR019734">
    <property type="entry name" value="TPR_rpt"/>
</dbReference>
<dbReference type="InterPro" id="IPR051677">
    <property type="entry name" value="AfsR-DnrI-RedD_regulator"/>
</dbReference>
<keyword evidence="7" id="KW-1185">Reference proteome</keyword>
<evidence type="ECO:0000256" key="3">
    <source>
        <dbReference type="SAM" id="MobiDB-lite"/>
    </source>
</evidence>
<dbReference type="InterPro" id="IPR002182">
    <property type="entry name" value="NB-ARC"/>
</dbReference>
<evidence type="ECO:0000259" key="4">
    <source>
        <dbReference type="SMART" id="SM00382"/>
    </source>
</evidence>
<dbReference type="Gene3D" id="1.25.40.10">
    <property type="entry name" value="Tetratricopeptide repeat domain"/>
    <property type="match status" value="2"/>
</dbReference>
<accession>A0ABP9S6S2</accession>
<comment type="caution">
    <text evidence="6">The sequence shown here is derived from an EMBL/GenBank/DDBJ whole genome shotgun (WGS) entry which is preliminary data.</text>
</comment>
<dbReference type="InterPro" id="IPR016032">
    <property type="entry name" value="Sig_transdc_resp-reg_C-effctor"/>
</dbReference>
<dbReference type="PANTHER" id="PTHR35807:SF1">
    <property type="entry name" value="TRANSCRIPTIONAL REGULATOR REDD"/>
    <property type="match status" value="1"/>
</dbReference>
<dbReference type="CDD" id="cd15831">
    <property type="entry name" value="BTAD"/>
    <property type="match status" value="1"/>
</dbReference>
<organism evidence="6 7">
    <name type="scientific">Rugosimonospora acidiphila</name>
    <dbReference type="NCBI Taxonomy" id="556531"/>
    <lineage>
        <taxon>Bacteria</taxon>
        <taxon>Bacillati</taxon>
        <taxon>Actinomycetota</taxon>
        <taxon>Actinomycetes</taxon>
        <taxon>Micromonosporales</taxon>
        <taxon>Micromonosporaceae</taxon>
        <taxon>Rugosimonospora</taxon>
    </lineage>
</organism>
<dbReference type="InterPro" id="IPR027417">
    <property type="entry name" value="P-loop_NTPase"/>
</dbReference>
<dbReference type="SMART" id="SM01043">
    <property type="entry name" value="BTAD"/>
    <property type="match status" value="1"/>
</dbReference>
<keyword evidence="1" id="KW-0805">Transcription regulation</keyword>
<feature type="region of interest" description="Disordered" evidence="3">
    <location>
        <begin position="252"/>
        <end position="280"/>
    </location>
</feature>
<dbReference type="InterPro" id="IPR011990">
    <property type="entry name" value="TPR-like_helical_dom_sf"/>
</dbReference>
<sequence>MEFRVLGPLEVLAGDFHIDIGGSRQRIVLASLLLEANRTVPISRLTDAIYGEDVPSTARAQTQICISALRRLFAMHGRPDLIITRAKGYALQVEQDVLDVHQFDDRVNRARQDHDLRHSEEAVRHYRSALSLWRAPALVDIDSLAVRAAVGRLDERRISVTEDCIDLELSLGHHRDLVAELVDLVAEHPLRERLRGQLMLALYRSGRQAEALEVYRAGRRSLVDELGIEPNEWLQQLEHGILTADESLRAPTVPRGSAVPAPAASDVDLTGPESSGPAPAAIRPVSIAPGMLPTDISDFTGRNAHITAVQEQLAQAQNDPERLAVPVVAIVGKPGVGKTTLAVHVAHKVAVDFADGQLFADLHGRGTQRIGPMQILERFLRTLGVPGTAMPDGLEERAELYRALLSDRRMLIVLDNVEGESQVLPLLPGHRNSAVLITSQSRLSGIPGVEHVDLDVFDSRQSVELLSRIVGTNRVSAEPAAATALAELCGHLPLALRIAGARMATRLNWGMDQLVERLHNETRRLDELKHGGMAIRASLSLAYDAIDDEAKRLFRLLAVVDFPAFSGWVGAALLDVSLPDAQDLLDELTDAQLVDATGTGFGMQSQYRFHDLIRIFARERLVEEEPVGNRNEALGRVLGGLLFLSSEAHQRIYGGGFLQLKSPAVRWTQPNNIVERIIAPPLPWFERERATILAGVRQAAQAGFVDLCWDLAITAVTLFELRFYLNDWRETHEIALAAVRRSGNRLGQAAVLYSIGALSMTEQRFADARRELESAIVLFRVVDNVQGVALSVRNLAFLDRMSGDFVEASRRYEQALKVFREQGDMVAAAYALHNLAQVRMECGSPEEAKRLLEEALDLSQRCGSRRVEAQVLHRIGSLHLQGGEAGEAAHVFDQALSAARDIGDTVGEAYALHGLGMAQLGAGAFEAASAALEKALDVATIAGEQLVEARVSLGLGELALAQNAPARAVGHLRRALDLFRRIRLPALEARAQALLADASAVAEQEIADSQRQGANDEGAAVTR</sequence>
<dbReference type="Pfam" id="PF00931">
    <property type="entry name" value="NB-ARC"/>
    <property type="match status" value="1"/>
</dbReference>
<dbReference type="Gene3D" id="1.10.10.10">
    <property type="entry name" value="Winged helix-like DNA-binding domain superfamily/Winged helix DNA-binding domain"/>
    <property type="match status" value="1"/>
</dbReference>
<dbReference type="InterPro" id="IPR003593">
    <property type="entry name" value="AAA+_ATPase"/>
</dbReference>
<dbReference type="PANTHER" id="PTHR35807">
    <property type="entry name" value="TRANSCRIPTIONAL REGULATOR REDD-RELATED"/>
    <property type="match status" value="1"/>
</dbReference>
<dbReference type="Pfam" id="PF13424">
    <property type="entry name" value="TPR_12"/>
    <property type="match status" value="1"/>
</dbReference>
<dbReference type="SUPFAM" id="SSF52540">
    <property type="entry name" value="P-loop containing nucleoside triphosphate hydrolases"/>
    <property type="match status" value="1"/>
</dbReference>
<feature type="domain" description="Bacterial transcriptional activator" evidence="5">
    <location>
        <begin position="98"/>
        <end position="242"/>
    </location>
</feature>